<feature type="compositionally biased region" description="Acidic residues" evidence="1">
    <location>
        <begin position="127"/>
        <end position="136"/>
    </location>
</feature>
<dbReference type="Proteomes" id="UP001175000">
    <property type="component" value="Unassembled WGS sequence"/>
</dbReference>
<accession>A0AA40C5F9</accession>
<name>A0AA40C5F9_9PEZI</name>
<feature type="compositionally biased region" description="Basic and acidic residues" evidence="1">
    <location>
        <begin position="169"/>
        <end position="183"/>
    </location>
</feature>
<gene>
    <name evidence="2" type="ORF">B0T14DRAFT_94823</name>
</gene>
<keyword evidence="3" id="KW-1185">Reference proteome</keyword>
<evidence type="ECO:0000256" key="1">
    <source>
        <dbReference type="SAM" id="MobiDB-lite"/>
    </source>
</evidence>
<protein>
    <submittedName>
        <fullName evidence="2">Uncharacterized protein</fullName>
    </submittedName>
</protein>
<organism evidence="2 3">
    <name type="scientific">Immersiella caudata</name>
    <dbReference type="NCBI Taxonomy" id="314043"/>
    <lineage>
        <taxon>Eukaryota</taxon>
        <taxon>Fungi</taxon>
        <taxon>Dikarya</taxon>
        <taxon>Ascomycota</taxon>
        <taxon>Pezizomycotina</taxon>
        <taxon>Sordariomycetes</taxon>
        <taxon>Sordariomycetidae</taxon>
        <taxon>Sordariales</taxon>
        <taxon>Lasiosphaeriaceae</taxon>
        <taxon>Immersiella</taxon>
    </lineage>
</organism>
<dbReference type="AlphaFoldDB" id="A0AA40C5F9"/>
<reference evidence="2" key="1">
    <citation type="submission" date="2023-06" db="EMBL/GenBank/DDBJ databases">
        <title>Genome-scale phylogeny and comparative genomics of the fungal order Sordariales.</title>
        <authorList>
            <consortium name="Lawrence Berkeley National Laboratory"/>
            <person name="Hensen N."/>
            <person name="Bonometti L."/>
            <person name="Westerberg I."/>
            <person name="Brannstrom I.O."/>
            <person name="Guillou S."/>
            <person name="Cros-Aarteil S."/>
            <person name="Calhoun S."/>
            <person name="Haridas S."/>
            <person name="Kuo A."/>
            <person name="Mondo S."/>
            <person name="Pangilinan J."/>
            <person name="Riley R."/>
            <person name="Labutti K."/>
            <person name="Andreopoulos B."/>
            <person name="Lipzen A."/>
            <person name="Chen C."/>
            <person name="Yanf M."/>
            <person name="Daum C."/>
            <person name="Ng V."/>
            <person name="Clum A."/>
            <person name="Steindorff A."/>
            <person name="Ohm R."/>
            <person name="Martin F."/>
            <person name="Silar P."/>
            <person name="Natvig D."/>
            <person name="Lalanne C."/>
            <person name="Gautier V."/>
            <person name="Ament-Velasquez S.L."/>
            <person name="Kruys A."/>
            <person name="Hutchinson M.I."/>
            <person name="Powell A.J."/>
            <person name="Barry K."/>
            <person name="Miller A.N."/>
            <person name="Grigoriev I.V."/>
            <person name="Debuchy R."/>
            <person name="Gladieux P."/>
            <person name="Thoren M.H."/>
            <person name="Johannesson H."/>
        </authorList>
    </citation>
    <scope>NUCLEOTIDE SEQUENCE</scope>
    <source>
        <strain evidence="2">CBS 606.72</strain>
    </source>
</reference>
<comment type="caution">
    <text evidence="2">The sequence shown here is derived from an EMBL/GenBank/DDBJ whole genome shotgun (WGS) entry which is preliminary data.</text>
</comment>
<sequence length="190" mass="20091">MPVSDRMTWDATADQTLLCCVIESLNPTGDQLRQIQSKMTDRGYNCSVKAVSQHLQKLRRKEGAGAVSRDSGEGSSSAAATPKTPAGRKRAAPGSAGKKTPTSARGKKTKSEVVNAFMAGNNTASALDDEEDDDIDLNGGAGPSKKKVKREPKSKVKVEESDDEAVSIVKKEKGADSDKRGGNEDDAIIV</sequence>
<feature type="region of interest" description="Disordered" evidence="1">
    <location>
        <begin position="57"/>
        <end position="190"/>
    </location>
</feature>
<evidence type="ECO:0000313" key="3">
    <source>
        <dbReference type="Proteomes" id="UP001175000"/>
    </source>
</evidence>
<proteinExistence type="predicted"/>
<evidence type="ECO:0000313" key="2">
    <source>
        <dbReference type="EMBL" id="KAK0626151.1"/>
    </source>
</evidence>
<dbReference type="EMBL" id="JAULSU010000002">
    <property type="protein sequence ID" value="KAK0626151.1"/>
    <property type="molecule type" value="Genomic_DNA"/>
</dbReference>